<keyword evidence="2" id="KW-0813">Transport</keyword>
<dbReference type="InterPro" id="IPR001958">
    <property type="entry name" value="Tet-R_TetA/multi-R_MdtG-like"/>
</dbReference>
<dbReference type="InterPro" id="IPR036259">
    <property type="entry name" value="MFS_trans_sf"/>
</dbReference>
<protein>
    <submittedName>
        <fullName evidence="8">MFS general substrate transporter</fullName>
    </submittedName>
</protein>
<proteinExistence type="predicted"/>
<feature type="compositionally biased region" description="Low complexity" evidence="6">
    <location>
        <begin position="12"/>
        <end position="37"/>
    </location>
</feature>
<dbReference type="Pfam" id="PF07690">
    <property type="entry name" value="MFS_1"/>
    <property type="match status" value="1"/>
</dbReference>
<gene>
    <name evidence="8" type="ORF">CALVIDRAFT_541178</name>
</gene>
<evidence type="ECO:0000256" key="7">
    <source>
        <dbReference type="SAM" id="Phobius"/>
    </source>
</evidence>
<keyword evidence="4 7" id="KW-1133">Transmembrane helix</keyword>
<dbReference type="PANTHER" id="PTHR23504">
    <property type="entry name" value="MAJOR FACILITATOR SUPERFAMILY DOMAIN-CONTAINING PROTEIN 10"/>
    <property type="match status" value="1"/>
</dbReference>
<evidence type="ECO:0000256" key="6">
    <source>
        <dbReference type="SAM" id="MobiDB-lite"/>
    </source>
</evidence>
<dbReference type="GO" id="GO:0016020">
    <property type="term" value="C:membrane"/>
    <property type="evidence" value="ECO:0007669"/>
    <property type="project" value="UniProtKB-SubCell"/>
</dbReference>
<feature type="region of interest" description="Disordered" evidence="6">
    <location>
        <begin position="1"/>
        <end position="37"/>
    </location>
</feature>
<keyword evidence="5 7" id="KW-0472">Membrane</keyword>
<evidence type="ECO:0000313" key="9">
    <source>
        <dbReference type="Proteomes" id="UP000076738"/>
    </source>
</evidence>
<accession>A0A167I060</accession>
<feature type="transmembrane region" description="Helical" evidence="7">
    <location>
        <begin position="426"/>
        <end position="448"/>
    </location>
</feature>
<feature type="transmembrane region" description="Helical" evidence="7">
    <location>
        <begin position="388"/>
        <end position="406"/>
    </location>
</feature>
<dbReference type="Gene3D" id="1.20.1250.20">
    <property type="entry name" value="MFS general substrate transporter like domains"/>
    <property type="match status" value="1"/>
</dbReference>
<evidence type="ECO:0000256" key="5">
    <source>
        <dbReference type="ARBA" id="ARBA00023136"/>
    </source>
</evidence>
<dbReference type="SUPFAM" id="SSF103473">
    <property type="entry name" value="MFS general substrate transporter"/>
    <property type="match status" value="1"/>
</dbReference>
<dbReference type="AlphaFoldDB" id="A0A167I060"/>
<evidence type="ECO:0000256" key="2">
    <source>
        <dbReference type="ARBA" id="ARBA00022448"/>
    </source>
</evidence>
<reference evidence="8 9" key="1">
    <citation type="journal article" date="2016" name="Mol. Biol. Evol.">
        <title>Comparative Genomics of Early-Diverging Mushroom-Forming Fungi Provides Insights into the Origins of Lignocellulose Decay Capabilities.</title>
        <authorList>
            <person name="Nagy L.G."/>
            <person name="Riley R."/>
            <person name="Tritt A."/>
            <person name="Adam C."/>
            <person name="Daum C."/>
            <person name="Floudas D."/>
            <person name="Sun H."/>
            <person name="Yadav J.S."/>
            <person name="Pangilinan J."/>
            <person name="Larsson K.H."/>
            <person name="Matsuura K."/>
            <person name="Barry K."/>
            <person name="Labutti K."/>
            <person name="Kuo R."/>
            <person name="Ohm R.A."/>
            <person name="Bhattacharya S.S."/>
            <person name="Shirouzu T."/>
            <person name="Yoshinaga Y."/>
            <person name="Martin F.M."/>
            <person name="Grigoriev I.V."/>
            <person name="Hibbett D.S."/>
        </authorList>
    </citation>
    <scope>NUCLEOTIDE SEQUENCE [LARGE SCALE GENOMIC DNA]</scope>
    <source>
        <strain evidence="8 9">TUFC12733</strain>
    </source>
</reference>
<keyword evidence="3 7" id="KW-0812">Transmembrane</keyword>
<dbReference type="PRINTS" id="PR01035">
    <property type="entry name" value="TCRTETA"/>
</dbReference>
<evidence type="ECO:0000256" key="1">
    <source>
        <dbReference type="ARBA" id="ARBA00004141"/>
    </source>
</evidence>
<evidence type="ECO:0000256" key="3">
    <source>
        <dbReference type="ARBA" id="ARBA00022692"/>
    </source>
</evidence>
<evidence type="ECO:0000256" key="4">
    <source>
        <dbReference type="ARBA" id="ARBA00022989"/>
    </source>
</evidence>
<dbReference type="Proteomes" id="UP000076738">
    <property type="component" value="Unassembled WGS sequence"/>
</dbReference>
<feature type="transmembrane region" description="Helical" evidence="7">
    <location>
        <begin position="356"/>
        <end position="376"/>
    </location>
</feature>
<dbReference type="GO" id="GO:0022857">
    <property type="term" value="F:transmembrane transporter activity"/>
    <property type="evidence" value="ECO:0007669"/>
    <property type="project" value="InterPro"/>
</dbReference>
<sequence>MAPQKRASSGTSSVTARPVPSSRSSTSGSSSPLLPQSARTPLPKLQLFLICLVRLAEPVASSQIFPYINDLCVEFGYAGNEKEVGFVSGMIEACALPPLLPCSTFPADAVMFWFRIGIHGQPVFALVQLLTVALWGRLSDRIGRKPVVLLGLAGVTLSTLLFGLSRRLWLTILARCLAGGLSGNSAVIQTMISELTDESNESQAFPLYSLMWTLGSVVGPSIGGTLSRPFEQFPGAFTAPFWREHPYFLPCLASAGITGLSMFTSLFLRETLPSKPCPGPQATYGTLSARAEEGAEEVAADSEPPPTAWQILRSPGLPTVLPTAFLMMLTTQAWDVVFPLFAYTSVRAGGLSLSDAQLGACLACAGCVGAAVHLFLFPAMERRFGIRMYPYLLACPMGMYAIAPALNTLLRRLGGEQWERGQVSGWTFVGAGLLLLLGRVAAMVYPCVLSTPLFSLPSA</sequence>
<name>A0A167I060_CALVF</name>
<dbReference type="EMBL" id="KV417313">
    <property type="protein sequence ID" value="KZO92165.1"/>
    <property type="molecule type" value="Genomic_DNA"/>
</dbReference>
<comment type="subcellular location">
    <subcellularLocation>
        <location evidence="1">Membrane</location>
        <topology evidence="1">Multi-pass membrane protein</topology>
    </subcellularLocation>
</comment>
<feature type="transmembrane region" description="Helical" evidence="7">
    <location>
        <begin position="112"/>
        <end position="135"/>
    </location>
</feature>
<evidence type="ECO:0000313" key="8">
    <source>
        <dbReference type="EMBL" id="KZO92165.1"/>
    </source>
</evidence>
<dbReference type="InterPro" id="IPR011701">
    <property type="entry name" value="MFS"/>
</dbReference>
<organism evidence="8 9">
    <name type="scientific">Calocera viscosa (strain TUFC12733)</name>
    <dbReference type="NCBI Taxonomy" id="1330018"/>
    <lineage>
        <taxon>Eukaryota</taxon>
        <taxon>Fungi</taxon>
        <taxon>Dikarya</taxon>
        <taxon>Basidiomycota</taxon>
        <taxon>Agaricomycotina</taxon>
        <taxon>Dacrymycetes</taxon>
        <taxon>Dacrymycetales</taxon>
        <taxon>Dacrymycetaceae</taxon>
        <taxon>Calocera</taxon>
    </lineage>
</organism>
<feature type="transmembrane region" description="Helical" evidence="7">
    <location>
        <begin position="147"/>
        <end position="166"/>
    </location>
</feature>
<dbReference type="PANTHER" id="PTHR23504:SF15">
    <property type="entry name" value="MAJOR FACILITATOR SUPERFAMILY (MFS) PROFILE DOMAIN-CONTAINING PROTEIN"/>
    <property type="match status" value="1"/>
</dbReference>
<feature type="compositionally biased region" description="Polar residues" evidence="6">
    <location>
        <begin position="1"/>
        <end position="11"/>
    </location>
</feature>
<keyword evidence="9" id="KW-1185">Reference proteome</keyword>
<dbReference type="OrthoDB" id="419616at2759"/>
<feature type="transmembrane region" description="Helical" evidence="7">
    <location>
        <begin position="320"/>
        <end position="344"/>
    </location>
</feature>
<feature type="transmembrane region" description="Helical" evidence="7">
    <location>
        <begin position="247"/>
        <end position="268"/>
    </location>
</feature>